<dbReference type="Proteomes" id="UP000193866">
    <property type="component" value="Unassembled WGS sequence"/>
</dbReference>
<sequence>MLVALAGAVPANADPSDPGPLPDPPPLIEDFVTAQIPAIHQPGNQTSQSNVQGGNVIRGGIGMFCQNPGIECRPPGRSRHHE</sequence>
<organism evidence="2 3">
    <name type="scientific">Mycolicibacter longobardus</name>
    <dbReference type="NCBI Taxonomy" id="1108812"/>
    <lineage>
        <taxon>Bacteria</taxon>
        <taxon>Bacillati</taxon>
        <taxon>Actinomycetota</taxon>
        <taxon>Actinomycetes</taxon>
        <taxon>Mycobacteriales</taxon>
        <taxon>Mycobacteriaceae</taxon>
        <taxon>Mycolicibacter</taxon>
    </lineage>
</organism>
<evidence type="ECO:0000313" key="3">
    <source>
        <dbReference type="Proteomes" id="UP000193866"/>
    </source>
</evidence>
<comment type="caution">
    <text evidence="2">The sequence shown here is derived from an EMBL/GenBank/DDBJ whole genome shotgun (WGS) entry which is preliminary data.</text>
</comment>
<gene>
    <name evidence="2" type="ORF">AWC16_19600</name>
</gene>
<evidence type="ECO:0000313" key="2">
    <source>
        <dbReference type="EMBL" id="ORW08303.1"/>
    </source>
</evidence>
<dbReference type="AlphaFoldDB" id="A0A1X1YB26"/>
<evidence type="ECO:0000256" key="1">
    <source>
        <dbReference type="SAM" id="MobiDB-lite"/>
    </source>
</evidence>
<reference evidence="2 3" key="1">
    <citation type="submission" date="2016-01" db="EMBL/GenBank/DDBJ databases">
        <title>The new phylogeny of the genus Mycobacterium.</title>
        <authorList>
            <person name="Tarcisio F."/>
            <person name="Conor M."/>
            <person name="Antonella G."/>
            <person name="Elisabetta G."/>
            <person name="Giulia F.S."/>
            <person name="Sara T."/>
            <person name="Anna F."/>
            <person name="Clotilde B."/>
            <person name="Roberto B."/>
            <person name="Veronica D.S."/>
            <person name="Fabio R."/>
            <person name="Monica P."/>
            <person name="Olivier J."/>
            <person name="Enrico T."/>
            <person name="Nicola S."/>
        </authorList>
    </citation>
    <scope>NUCLEOTIDE SEQUENCE [LARGE SCALE GENOMIC DNA]</scope>
    <source>
        <strain evidence="2 3">DSM 45394</strain>
    </source>
</reference>
<dbReference type="STRING" id="1108812.AWC16_19600"/>
<dbReference type="EMBL" id="LQPG01000037">
    <property type="protein sequence ID" value="ORW08303.1"/>
    <property type="molecule type" value="Genomic_DNA"/>
</dbReference>
<name>A0A1X1YB26_9MYCO</name>
<proteinExistence type="predicted"/>
<dbReference type="OrthoDB" id="4764622at2"/>
<protein>
    <submittedName>
        <fullName evidence="2">Uncharacterized protein</fullName>
    </submittedName>
</protein>
<dbReference type="RefSeq" id="WP_133055990.1">
    <property type="nucleotide sequence ID" value="NZ_JACKVG010000016.1"/>
</dbReference>
<accession>A0A1X1YB26</accession>
<keyword evidence="3" id="KW-1185">Reference proteome</keyword>
<feature type="region of interest" description="Disordered" evidence="1">
    <location>
        <begin position="1"/>
        <end position="25"/>
    </location>
</feature>